<feature type="domain" description="Keratin type II head" evidence="2">
    <location>
        <begin position="4"/>
        <end position="150"/>
    </location>
</feature>
<evidence type="ECO:0000259" key="2">
    <source>
        <dbReference type="Pfam" id="PF16208"/>
    </source>
</evidence>
<protein>
    <submittedName>
        <fullName evidence="3">Keratin 77</fullName>
    </submittedName>
</protein>
<feature type="region of interest" description="Disordered" evidence="1">
    <location>
        <begin position="234"/>
        <end position="254"/>
    </location>
</feature>
<organism evidence="3 4">
    <name type="scientific">Rhinolophus ferrumequinum</name>
    <name type="common">Greater horseshoe bat</name>
    <dbReference type="NCBI Taxonomy" id="59479"/>
    <lineage>
        <taxon>Eukaryota</taxon>
        <taxon>Metazoa</taxon>
        <taxon>Chordata</taxon>
        <taxon>Craniata</taxon>
        <taxon>Vertebrata</taxon>
        <taxon>Euteleostomi</taxon>
        <taxon>Mammalia</taxon>
        <taxon>Eutheria</taxon>
        <taxon>Laurasiatheria</taxon>
        <taxon>Chiroptera</taxon>
        <taxon>Yinpterochiroptera</taxon>
        <taxon>Rhinolophoidea</taxon>
        <taxon>Rhinolophidae</taxon>
        <taxon>Rhinolophinae</taxon>
        <taxon>Rhinolophus</taxon>
    </lineage>
</organism>
<dbReference type="GO" id="GO:0045095">
    <property type="term" value="C:keratin filament"/>
    <property type="evidence" value="ECO:0007669"/>
    <property type="project" value="TreeGrafter"/>
</dbReference>
<gene>
    <name evidence="3" type="primary">KRT77</name>
</gene>
<reference evidence="3" key="4">
    <citation type="submission" date="2025-08" db="UniProtKB">
        <authorList>
            <consortium name="Ensembl"/>
        </authorList>
    </citation>
    <scope>IDENTIFICATION</scope>
</reference>
<accession>A0A671DLF3</accession>
<dbReference type="PANTHER" id="PTHR45616">
    <property type="entry name" value="GATA-TYPE DOMAIN-CONTAINING PROTEIN"/>
    <property type="match status" value="1"/>
</dbReference>
<evidence type="ECO:0000313" key="4">
    <source>
        <dbReference type="Proteomes" id="UP000472240"/>
    </source>
</evidence>
<reference evidence="3" key="5">
    <citation type="submission" date="2025-09" db="UniProtKB">
        <authorList>
            <consortium name="Ensembl"/>
        </authorList>
    </citation>
    <scope>IDENTIFICATION</scope>
</reference>
<name>A0A671DLF3_RHIFE</name>
<dbReference type="Pfam" id="PF16208">
    <property type="entry name" value="Keratin_2_head"/>
    <property type="match status" value="1"/>
</dbReference>
<evidence type="ECO:0000256" key="1">
    <source>
        <dbReference type="SAM" id="MobiDB-lite"/>
    </source>
</evidence>
<dbReference type="AlphaFoldDB" id="A0A671DLF3"/>
<reference evidence="4" key="3">
    <citation type="submission" date="2018-12" db="EMBL/GenBank/DDBJ databases">
        <title>G10K-VGP greater horseshoe bat female genome, primary haplotype.</title>
        <authorList>
            <person name="Teeling E."/>
            <person name="Myers G."/>
            <person name="Vernes S."/>
            <person name="Pippel M."/>
            <person name="Winkler S."/>
            <person name="Fedrigo O."/>
            <person name="Rhie A."/>
            <person name="Koren S."/>
            <person name="Phillippy A."/>
            <person name="Lewin H."/>
            <person name="Damas J."/>
            <person name="Howe K."/>
            <person name="Mountcastle J."/>
            <person name="Jarvis E.D."/>
        </authorList>
    </citation>
    <scope>NUCLEOTIDE SEQUENCE [LARGE SCALE GENOMIC DNA]</scope>
</reference>
<dbReference type="GO" id="GO:0030280">
    <property type="term" value="F:structural constituent of skin epidermis"/>
    <property type="evidence" value="ECO:0007669"/>
    <property type="project" value="TreeGrafter"/>
</dbReference>
<reference evidence="3 4" key="1">
    <citation type="journal article" date="2015" name="Annu Rev Anim Biosci">
        <title>The Genome 10K Project: a way forward.</title>
        <authorList>
            <person name="Koepfli K.P."/>
            <person name="Paten B."/>
            <person name="O'Brien S.J."/>
            <person name="Koepfli K.P."/>
            <person name="Paten B."/>
            <person name="Antunes A."/>
            <person name="Belov K."/>
            <person name="Bustamante C."/>
            <person name="Castoe T.A."/>
            <person name="Clawson H."/>
            <person name="Crawford A.J."/>
            <person name="Diekhans M."/>
            <person name="Distel D."/>
            <person name="Durbin R."/>
            <person name="Earl D."/>
            <person name="Fujita M.K."/>
            <person name="Gamble T."/>
            <person name="Georges A."/>
            <person name="Gemmell N."/>
            <person name="Gilbert M.T."/>
            <person name="Graves J.M."/>
            <person name="Green R.E."/>
            <person name="Hickey G."/>
            <person name="Jarvis E.D."/>
            <person name="Johnson W."/>
            <person name="Komissarov A."/>
            <person name="Korf I."/>
            <person name="Kuhn R."/>
            <person name="Larkin D.M."/>
            <person name="Lewin H."/>
            <person name="Lopez J.V."/>
            <person name="Ma J."/>
            <person name="Marques-Bonet T."/>
            <person name="Miller W."/>
            <person name="Murphy R."/>
            <person name="Pevzner P."/>
            <person name="Shapiro B."/>
            <person name="Steiner C."/>
            <person name="Tamazian G."/>
            <person name="Venkatesh B."/>
            <person name="Wang J."/>
            <person name="Wayne R."/>
            <person name="Wiley E."/>
            <person name="Yang H."/>
            <person name="Zhang G."/>
            <person name="Haussler D."/>
            <person name="Ryder O."/>
            <person name="O'Brien S.J."/>
        </authorList>
    </citation>
    <scope>NUCLEOTIDE SEQUENCE</scope>
</reference>
<dbReference type="PANTHER" id="PTHR45616:SF24">
    <property type="entry name" value="KERATIN, TYPE II CYTOSKELETAL 1B"/>
    <property type="match status" value="1"/>
</dbReference>
<evidence type="ECO:0000313" key="3">
    <source>
        <dbReference type="Ensembl" id="ENSRFEP00010001553.1"/>
    </source>
</evidence>
<sequence>MSRQFSSQSAFSSRSKRVYSFGSSAGSGGGSQAVGSVCQARGRCGGGGYGSQARGFGSWSLYNLGGSKSISVNLVGRGTSSFCQGAGAGRGFGSGGYGRGGFGGAGFGSSNFGLRAFGPSCPVGGIQEVTVNQSLLQPLDLEVDPEIQRVKTQEREQIMVLNNKFASFIDKRNEPWLSTAWGELGGLFLLGAIPGTAESGATNEMGAAAAGKHVDLDQQPGALLRELHRRAEEAGGFSQRAADAPEHGGHEHARYGGGIQEQVRLQAGPRAWGEAQQGTDSQGKTFCSIVNV</sequence>
<dbReference type="Ensembl" id="ENSRFET00010001711.1">
    <property type="protein sequence ID" value="ENSRFEP00010001553.1"/>
    <property type="gene ID" value="ENSRFEG00010001111.1"/>
</dbReference>
<reference evidence="3 4" key="2">
    <citation type="journal article" date="2018" name="Annu Rev Anim Biosci">
        <title>Bat Biology, Genomes, and the Bat1K Project: To Generate Chromosome-Level Genomes for All Living Bat Species.</title>
        <authorList>
            <person name="Teeling E.C."/>
            <person name="Vernes S.C."/>
            <person name="Davalos L.M."/>
            <person name="Ray D.A."/>
            <person name="Gilbert M.T.P."/>
            <person name="Myers E."/>
        </authorList>
    </citation>
    <scope>NUCLEOTIDE SEQUENCE</scope>
</reference>
<keyword evidence="4" id="KW-1185">Reference proteome</keyword>
<dbReference type="Proteomes" id="UP000472240">
    <property type="component" value="Chromosome 10"/>
</dbReference>
<dbReference type="GO" id="GO:0045109">
    <property type="term" value="P:intermediate filament organization"/>
    <property type="evidence" value="ECO:0007669"/>
    <property type="project" value="TreeGrafter"/>
</dbReference>
<proteinExistence type="predicted"/>
<dbReference type="GO" id="GO:0005615">
    <property type="term" value="C:extracellular space"/>
    <property type="evidence" value="ECO:0007669"/>
    <property type="project" value="TreeGrafter"/>
</dbReference>
<dbReference type="GO" id="GO:0031424">
    <property type="term" value="P:keratinization"/>
    <property type="evidence" value="ECO:0007669"/>
    <property type="project" value="TreeGrafter"/>
</dbReference>
<dbReference type="InterPro" id="IPR032444">
    <property type="entry name" value="Keratin_2_head"/>
</dbReference>
<dbReference type="GeneTree" id="ENSGT00940000162397"/>
<feature type="compositionally biased region" description="Basic and acidic residues" evidence="1">
    <location>
        <begin position="243"/>
        <end position="254"/>
    </location>
</feature>